<dbReference type="EMBL" id="SRLO01000766">
    <property type="protein sequence ID" value="TNN46945.1"/>
    <property type="molecule type" value="Genomic_DNA"/>
</dbReference>
<feature type="compositionally biased region" description="Gly residues" evidence="1">
    <location>
        <begin position="63"/>
        <end position="73"/>
    </location>
</feature>
<accession>A0A4Z2G1F8</accession>
<reference evidence="2 3" key="1">
    <citation type="submission" date="2019-03" db="EMBL/GenBank/DDBJ databases">
        <title>First draft genome of Liparis tanakae, snailfish: a comprehensive survey of snailfish specific genes.</title>
        <authorList>
            <person name="Kim W."/>
            <person name="Song I."/>
            <person name="Jeong J.-H."/>
            <person name="Kim D."/>
            <person name="Kim S."/>
            <person name="Ryu S."/>
            <person name="Song J.Y."/>
            <person name="Lee S.K."/>
        </authorList>
    </citation>
    <scope>NUCLEOTIDE SEQUENCE [LARGE SCALE GENOMIC DNA]</scope>
    <source>
        <tissue evidence="2">Muscle</tissue>
    </source>
</reference>
<evidence type="ECO:0000313" key="2">
    <source>
        <dbReference type="EMBL" id="TNN46945.1"/>
    </source>
</evidence>
<name>A0A4Z2G1F8_9TELE</name>
<dbReference type="AlphaFoldDB" id="A0A4Z2G1F8"/>
<proteinExistence type="predicted"/>
<feature type="region of interest" description="Disordered" evidence="1">
    <location>
        <begin position="30"/>
        <end position="73"/>
    </location>
</feature>
<keyword evidence="3" id="KW-1185">Reference proteome</keyword>
<comment type="caution">
    <text evidence="2">The sequence shown here is derived from an EMBL/GenBank/DDBJ whole genome shotgun (WGS) entry which is preliminary data.</text>
</comment>
<evidence type="ECO:0000313" key="3">
    <source>
        <dbReference type="Proteomes" id="UP000314294"/>
    </source>
</evidence>
<evidence type="ECO:0000256" key="1">
    <source>
        <dbReference type="SAM" id="MobiDB-lite"/>
    </source>
</evidence>
<sequence>MTKHYGCLRIEGEPCGVSMATTRLTFTLESRSGAGSDGESGIGGRFRRRVWDRGPVQTESLGSGAGSDGESGI</sequence>
<gene>
    <name evidence="2" type="ORF">EYF80_042861</name>
</gene>
<protein>
    <submittedName>
        <fullName evidence="2">Uncharacterized protein</fullName>
    </submittedName>
</protein>
<organism evidence="2 3">
    <name type="scientific">Liparis tanakae</name>
    <name type="common">Tanaka's snailfish</name>
    <dbReference type="NCBI Taxonomy" id="230148"/>
    <lineage>
        <taxon>Eukaryota</taxon>
        <taxon>Metazoa</taxon>
        <taxon>Chordata</taxon>
        <taxon>Craniata</taxon>
        <taxon>Vertebrata</taxon>
        <taxon>Euteleostomi</taxon>
        <taxon>Actinopterygii</taxon>
        <taxon>Neopterygii</taxon>
        <taxon>Teleostei</taxon>
        <taxon>Neoteleostei</taxon>
        <taxon>Acanthomorphata</taxon>
        <taxon>Eupercaria</taxon>
        <taxon>Perciformes</taxon>
        <taxon>Cottioidei</taxon>
        <taxon>Cottales</taxon>
        <taxon>Liparidae</taxon>
        <taxon>Liparis</taxon>
    </lineage>
</organism>
<dbReference type="Proteomes" id="UP000314294">
    <property type="component" value="Unassembled WGS sequence"/>
</dbReference>
<feature type="compositionally biased region" description="Gly residues" evidence="1">
    <location>
        <begin position="35"/>
        <end position="44"/>
    </location>
</feature>